<evidence type="ECO:0000313" key="2">
    <source>
        <dbReference type="EMBL" id="KAF2903953.1"/>
    </source>
</evidence>
<feature type="region of interest" description="Disordered" evidence="1">
    <location>
        <begin position="32"/>
        <end position="144"/>
    </location>
</feature>
<gene>
    <name evidence="2" type="ORF">ILUMI_02215</name>
</gene>
<dbReference type="Proteomes" id="UP000801492">
    <property type="component" value="Unassembled WGS sequence"/>
</dbReference>
<organism evidence="2 3">
    <name type="scientific">Ignelater luminosus</name>
    <name type="common">Cucubano</name>
    <name type="synonym">Pyrophorus luminosus</name>
    <dbReference type="NCBI Taxonomy" id="2038154"/>
    <lineage>
        <taxon>Eukaryota</taxon>
        <taxon>Metazoa</taxon>
        <taxon>Ecdysozoa</taxon>
        <taxon>Arthropoda</taxon>
        <taxon>Hexapoda</taxon>
        <taxon>Insecta</taxon>
        <taxon>Pterygota</taxon>
        <taxon>Neoptera</taxon>
        <taxon>Endopterygota</taxon>
        <taxon>Coleoptera</taxon>
        <taxon>Polyphaga</taxon>
        <taxon>Elateriformia</taxon>
        <taxon>Elateroidea</taxon>
        <taxon>Elateridae</taxon>
        <taxon>Agrypninae</taxon>
        <taxon>Pyrophorini</taxon>
        <taxon>Ignelater</taxon>
    </lineage>
</organism>
<comment type="caution">
    <text evidence="2">The sequence shown here is derived from an EMBL/GenBank/DDBJ whole genome shotgun (WGS) entry which is preliminary data.</text>
</comment>
<dbReference type="EMBL" id="VTPC01000891">
    <property type="protein sequence ID" value="KAF2903953.1"/>
    <property type="molecule type" value="Genomic_DNA"/>
</dbReference>
<sequence>MTNEEFDRMFDFPGASRYGLSYDVDVEFEETPDGFSFRIPIPEEKPGPRKRKKRNKRQRARQAASQEVIPETATEDPADSPSPVPPQLARMESRLSSAASSQSYAEVVQQQVSDARSRTSSIMSVRSMEAEPTADDDFEELQND</sequence>
<feature type="compositionally biased region" description="Low complexity" evidence="1">
    <location>
        <begin position="96"/>
        <end position="113"/>
    </location>
</feature>
<name>A0A8K0DD41_IGNLU</name>
<feature type="compositionally biased region" description="Acidic residues" evidence="1">
    <location>
        <begin position="132"/>
        <end position="144"/>
    </location>
</feature>
<protein>
    <submittedName>
        <fullName evidence="2">Uncharacterized protein</fullName>
    </submittedName>
</protein>
<feature type="compositionally biased region" description="Basic residues" evidence="1">
    <location>
        <begin position="48"/>
        <end position="60"/>
    </location>
</feature>
<evidence type="ECO:0000313" key="3">
    <source>
        <dbReference type="Proteomes" id="UP000801492"/>
    </source>
</evidence>
<dbReference type="AlphaFoldDB" id="A0A8K0DD41"/>
<evidence type="ECO:0000256" key="1">
    <source>
        <dbReference type="SAM" id="MobiDB-lite"/>
    </source>
</evidence>
<keyword evidence="3" id="KW-1185">Reference proteome</keyword>
<proteinExistence type="predicted"/>
<reference evidence="2" key="1">
    <citation type="submission" date="2019-08" db="EMBL/GenBank/DDBJ databases">
        <title>The genome of the North American firefly Photinus pyralis.</title>
        <authorList>
            <consortium name="Photinus pyralis genome working group"/>
            <person name="Fallon T.R."/>
            <person name="Sander Lower S.E."/>
            <person name="Weng J.-K."/>
        </authorList>
    </citation>
    <scope>NUCLEOTIDE SEQUENCE</scope>
    <source>
        <strain evidence="2">TRF0915ILg1</strain>
        <tissue evidence="2">Whole body</tissue>
    </source>
</reference>
<accession>A0A8K0DD41</accession>